<name>A0A7J6P8Z4_PEROL</name>
<feature type="region of interest" description="Disordered" evidence="1">
    <location>
        <begin position="131"/>
        <end position="167"/>
    </location>
</feature>
<evidence type="ECO:0000256" key="1">
    <source>
        <dbReference type="SAM" id="MobiDB-lite"/>
    </source>
</evidence>
<evidence type="ECO:0000313" key="2">
    <source>
        <dbReference type="EMBL" id="KAF4692522.1"/>
    </source>
</evidence>
<reference evidence="2 3" key="1">
    <citation type="submission" date="2020-04" db="EMBL/GenBank/DDBJ databases">
        <title>Perkinsus olseni comparative genomics.</title>
        <authorList>
            <person name="Bogema D.R."/>
        </authorList>
    </citation>
    <scope>NUCLEOTIDE SEQUENCE [LARGE SCALE GENOMIC DNA]</scope>
    <source>
        <strain evidence="2">00978-12</strain>
    </source>
</reference>
<dbReference type="Proteomes" id="UP000541610">
    <property type="component" value="Unassembled WGS sequence"/>
</dbReference>
<comment type="caution">
    <text evidence="2">The sequence shown here is derived from an EMBL/GenBank/DDBJ whole genome shotgun (WGS) entry which is preliminary data.</text>
</comment>
<dbReference type="AlphaFoldDB" id="A0A7J6P8Z4"/>
<feature type="region of interest" description="Disordered" evidence="1">
    <location>
        <begin position="1"/>
        <end position="59"/>
    </location>
</feature>
<feature type="region of interest" description="Disordered" evidence="1">
    <location>
        <begin position="266"/>
        <end position="286"/>
    </location>
</feature>
<feature type="compositionally biased region" description="Basic and acidic residues" evidence="1">
    <location>
        <begin position="41"/>
        <end position="59"/>
    </location>
</feature>
<feature type="compositionally biased region" description="Basic and acidic residues" evidence="1">
    <location>
        <begin position="147"/>
        <end position="161"/>
    </location>
</feature>
<evidence type="ECO:0000313" key="3">
    <source>
        <dbReference type="Proteomes" id="UP000541610"/>
    </source>
</evidence>
<gene>
    <name evidence="2" type="ORF">FOZ60_013191</name>
</gene>
<organism evidence="2 3">
    <name type="scientific">Perkinsus olseni</name>
    <name type="common">Perkinsus atlanticus</name>
    <dbReference type="NCBI Taxonomy" id="32597"/>
    <lineage>
        <taxon>Eukaryota</taxon>
        <taxon>Sar</taxon>
        <taxon>Alveolata</taxon>
        <taxon>Perkinsozoa</taxon>
        <taxon>Perkinsea</taxon>
        <taxon>Perkinsida</taxon>
        <taxon>Perkinsidae</taxon>
        <taxon>Perkinsus</taxon>
    </lineage>
</organism>
<proteinExistence type="predicted"/>
<dbReference type="EMBL" id="JABANP010000059">
    <property type="protein sequence ID" value="KAF4692522.1"/>
    <property type="molecule type" value="Genomic_DNA"/>
</dbReference>
<accession>A0A7J6P8Z4</accession>
<feature type="region of interest" description="Disordered" evidence="1">
    <location>
        <begin position="183"/>
        <end position="203"/>
    </location>
</feature>
<protein>
    <submittedName>
        <fullName evidence="2">Uncharacterized protein</fullName>
    </submittedName>
</protein>
<sequence length="286" mass="31678">MVHYTLQHAKSPVKIEPESNPLSDAERKQTGTQLGNIDPHSCVERPASDRSVDVNKKPSDGYVRLRDTLPPRVLNEAVALRLYGLSPVPSTGYGKLHHPDIVRLTRPASAARLARDERKKAELREARLRAAKKPNPGWKTADAVPRTFDERSLRGSDEPRRQRSPSFRVPAWAPACVSDQGPYVDPSASKADGGQFKPSGGHREFSYLRPLAATESDARLSEFYRPVMVALSNQGGFDSFQGFHTDRIRLRPGRPRSAGQRLVMDGGARPRWASLMQRPASAQTTS</sequence>